<reference evidence="8" key="3">
    <citation type="journal article" date="2019" name="Microbiol. Resour. Announc.">
        <title>Draft Genome Sequences of Type Strains of Gordonibacter faecihominis, Paraeggerthella hongkongensis, Parvibacter caecicola,Slackia equolifaciens, Slackia faecicanis, and Slackia isoflavoniconvertens.</title>
        <authorList>
            <person name="Danylec N."/>
            <person name="Stoll D.A."/>
            <person name="Dotsch A."/>
            <person name="Huch M."/>
        </authorList>
    </citation>
    <scope>NUCLEOTIDE SEQUENCE</scope>
    <source>
        <strain evidence="8">DSM 16107</strain>
    </source>
</reference>
<evidence type="ECO:0000256" key="3">
    <source>
        <dbReference type="ARBA" id="ARBA00023004"/>
    </source>
</evidence>
<dbReference type="PANTHER" id="PTHR43177:SF3">
    <property type="entry name" value="PROTEIN NRFC HOMOLOG"/>
    <property type="match status" value="1"/>
</dbReference>
<keyword evidence="1" id="KW-0004">4Fe-4S</keyword>
<dbReference type="GO" id="GO:0046872">
    <property type="term" value="F:metal ion binding"/>
    <property type="evidence" value="ECO:0007669"/>
    <property type="project" value="UniProtKB-KW"/>
</dbReference>
<dbReference type="Pfam" id="PF13247">
    <property type="entry name" value="Fer4_11"/>
    <property type="match status" value="2"/>
</dbReference>
<dbReference type="InterPro" id="IPR017900">
    <property type="entry name" value="4Fe4S_Fe_S_CS"/>
</dbReference>
<gene>
    <name evidence="7" type="ORF">C1876_15730</name>
    <name evidence="8" type="ORF">DMP09_12530</name>
</gene>
<evidence type="ECO:0000256" key="5">
    <source>
        <dbReference type="SAM" id="Phobius"/>
    </source>
</evidence>
<evidence type="ECO:0000313" key="9">
    <source>
        <dbReference type="Proteomes" id="UP000253817"/>
    </source>
</evidence>
<feature type="domain" description="4Fe-4S ferredoxin-type" evidence="6">
    <location>
        <begin position="50"/>
        <end position="80"/>
    </location>
</feature>
<dbReference type="RefSeq" id="WP_114547668.1">
    <property type="nucleotide sequence ID" value="NZ_PPTT01000037.1"/>
</dbReference>
<dbReference type="CDD" id="cd10551">
    <property type="entry name" value="PsrB"/>
    <property type="match status" value="1"/>
</dbReference>
<evidence type="ECO:0000313" key="10">
    <source>
        <dbReference type="Proteomes" id="UP000270112"/>
    </source>
</evidence>
<dbReference type="Proteomes" id="UP000270112">
    <property type="component" value="Unassembled WGS sequence"/>
</dbReference>
<accession>A0A3N0IVC4</accession>
<evidence type="ECO:0000313" key="7">
    <source>
        <dbReference type="EMBL" id="RDB65465.1"/>
    </source>
</evidence>
<dbReference type="EMBL" id="QICC01000061">
    <property type="protein sequence ID" value="RNM40847.1"/>
    <property type="molecule type" value="Genomic_DNA"/>
</dbReference>
<dbReference type="GO" id="GO:0051539">
    <property type="term" value="F:4 iron, 4 sulfur cluster binding"/>
    <property type="evidence" value="ECO:0007669"/>
    <property type="project" value="UniProtKB-KW"/>
</dbReference>
<dbReference type="PROSITE" id="PS51379">
    <property type="entry name" value="4FE4S_FER_2"/>
    <property type="match status" value="3"/>
</dbReference>
<dbReference type="AlphaFoldDB" id="A0A3N0IVC4"/>
<dbReference type="EMBL" id="PPTT01000037">
    <property type="protein sequence ID" value="RDB65465.1"/>
    <property type="molecule type" value="Genomic_DNA"/>
</dbReference>
<dbReference type="Gene3D" id="3.30.70.20">
    <property type="match status" value="2"/>
</dbReference>
<dbReference type="PANTHER" id="PTHR43177">
    <property type="entry name" value="PROTEIN NRFC"/>
    <property type="match status" value="1"/>
</dbReference>
<dbReference type="InterPro" id="IPR017896">
    <property type="entry name" value="4Fe4S_Fe-S-bd"/>
</dbReference>
<reference evidence="7 9" key="1">
    <citation type="journal article" date="2018" name="Elife">
        <title>Discovery and characterization of a prevalent human gut bacterial enzyme sufficient for the inactivation of a family of plant toxins.</title>
        <authorList>
            <person name="Koppel N."/>
            <person name="Bisanz J.E."/>
            <person name="Pandelia M.E."/>
            <person name="Turnbaugh P.J."/>
            <person name="Balskus E.P."/>
        </authorList>
    </citation>
    <scope>NUCLEOTIDE SEQUENCE [LARGE SCALE GENOMIC DNA]</scope>
    <source>
        <strain evidence="7 9">DSM 16107</strain>
    </source>
</reference>
<keyword evidence="2" id="KW-0479">Metal-binding</keyword>
<evidence type="ECO:0000259" key="6">
    <source>
        <dbReference type="PROSITE" id="PS51379"/>
    </source>
</evidence>
<dbReference type="SUPFAM" id="SSF54862">
    <property type="entry name" value="4Fe-4S ferredoxins"/>
    <property type="match status" value="1"/>
</dbReference>
<reference evidence="10" key="2">
    <citation type="submission" date="2018-05" db="EMBL/GenBank/DDBJ databases">
        <title>Genome Sequencing of selected type strains of the family Eggerthellaceae.</title>
        <authorList>
            <person name="Danylec N."/>
            <person name="Stoll D.A."/>
            <person name="Doetsch A."/>
            <person name="Huch M."/>
        </authorList>
    </citation>
    <scope>NUCLEOTIDE SEQUENCE [LARGE SCALE GENOMIC DNA]</scope>
    <source>
        <strain evidence="10">DSM 16107</strain>
    </source>
</reference>
<feature type="transmembrane region" description="Helical" evidence="5">
    <location>
        <begin position="234"/>
        <end position="255"/>
    </location>
</feature>
<evidence type="ECO:0000313" key="8">
    <source>
        <dbReference type="EMBL" id="RNM40847.1"/>
    </source>
</evidence>
<dbReference type="PROSITE" id="PS00198">
    <property type="entry name" value="4FE4S_FER_1"/>
    <property type="match status" value="1"/>
</dbReference>
<keyword evidence="5" id="KW-0812">Transmembrane</keyword>
<evidence type="ECO:0000256" key="2">
    <source>
        <dbReference type="ARBA" id="ARBA00022723"/>
    </source>
</evidence>
<keyword evidence="9" id="KW-1185">Reference proteome</keyword>
<dbReference type="OrthoDB" id="9803397at2"/>
<feature type="domain" description="4Fe-4S ferredoxin-type" evidence="6">
    <location>
        <begin position="81"/>
        <end position="110"/>
    </location>
</feature>
<sequence length="274" mass="28862">MTKYGMAIDLTRCTGCQTCVVTCQMNNNQRPGVSWSAVDTIEEGTWPDGDRFQLPHACMHCDDAPCVHACPTGASAQRDDGIVTVDYDTCLACGACVMVCPYEARHISFKDAWYFGADEPAPYESYGTPHTDVAEKCIFCAERVDDGALPHCVEACPMAARLFGDVSDPSSEISAYIEANNAENLRGTSLYYVKGDHDFSLREALMTNESNVPAIVRSEAAPAGPAGETQGPNAAVIGVGAVAVAAVAAGAGFAAGASRGKKHAHDVVEGKEGE</sequence>
<dbReference type="Proteomes" id="UP000253817">
    <property type="component" value="Unassembled WGS sequence"/>
</dbReference>
<organism evidence="8 10">
    <name type="scientific">Eggerthella sinensis</name>
    <dbReference type="NCBI Taxonomy" id="242230"/>
    <lineage>
        <taxon>Bacteria</taxon>
        <taxon>Bacillati</taxon>
        <taxon>Actinomycetota</taxon>
        <taxon>Coriobacteriia</taxon>
        <taxon>Eggerthellales</taxon>
        <taxon>Eggerthellaceae</taxon>
        <taxon>Eggerthella</taxon>
    </lineage>
</organism>
<protein>
    <submittedName>
        <fullName evidence="8">Molybdopterin oxidoreductase</fullName>
    </submittedName>
</protein>
<evidence type="ECO:0000256" key="1">
    <source>
        <dbReference type="ARBA" id="ARBA00022485"/>
    </source>
</evidence>
<proteinExistence type="predicted"/>
<keyword evidence="5" id="KW-0472">Membrane</keyword>
<dbReference type="Pfam" id="PF12800">
    <property type="entry name" value="Fer4_4"/>
    <property type="match status" value="1"/>
</dbReference>
<keyword evidence="3" id="KW-0408">Iron</keyword>
<evidence type="ECO:0000256" key="4">
    <source>
        <dbReference type="ARBA" id="ARBA00023014"/>
    </source>
</evidence>
<keyword evidence="5" id="KW-1133">Transmembrane helix</keyword>
<name>A0A3N0IVC4_9ACTN</name>
<dbReference type="InterPro" id="IPR050954">
    <property type="entry name" value="ET_IronSulfur_Cluster-Binding"/>
</dbReference>
<comment type="caution">
    <text evidence="8">The sequence shown here is derived from an EMBL/GenBank/DDBJ whole genome shotgun (WGS) entry which is preliminary data.</text>
</comment>
<keyword evidence="4" id="KW-0411">Iron-sulfur</keyword>
<feature type="domain" description="4Fe-4S ferredoxin-type" evidence="6">
    <location>
        <begin position="4"/>
        <end position="33"/>
    </location>
</feature>